<dbReference type="SUPFAM" id="SSF52728">
    <property type="entry name" value="PTS IIb component"/>
    <property type="match status" value="1"/>
</dbReference>
<comment type="subcellular location">
    <subcellularLocation>
        <location evidence="1">Cytoplasm</location>
    </subcellularLocation>
</comment>
<dbReference type="EMBL" id="MJMJ01000002">
    <property type="protein sequence ID" value="OLQ92597.1"/>
    <property type="molecule type" value="Genomic_DNA"/>
</dbReference>
<dbReference type="InterPro" id="IPR036667">
    <property type="entry name" value="PTS_IIB_sorbose-sp_sf"/>
</dbReference>
<name>A0A1Q9HP17_9VIBR</name>
<evidence type="ECO:0000256" key="1">
    <source>
        <dbReference type="ARBA" id="ARBA00004496"/>
    </source>
</evidence>
<gene>
    <name evidence="9" type="ORF">BIY22_14800</name>
</gene>
<dbReference type="PROSITE" id="PS51101">
    <property type="entry name" value="PTS_EIIB_TYPE_4"/>
    <property type="match status" value="1"/>
</dbReference>
<proteinExistence type="predicted"/>
<evidence type="ECO:0000256" key="2">
    <source>
        <dbReference type="ARBA" id="ARBA00022448"/>
    </source>
</evidence>
<evidence type="ECO:0000256" key="6">
    <source>
        <dbReference type="ARBA" id="ARBA00022683"/>
    </source>
</evidence>
<dbReference type="InterPro" id="IPR004720">
    <property type="entry name" value="PTS_IIB_sorbose-sp"/>
</dbReference>
<keyword evidence="2" id="KW-0813">Transport</keyword>
<dbReference type="GO" id="GO:0009401">
    <property type="term" value="P:phosphoenolpyruvate-dependent sugar phosphotransferase system"/>
    <property type="evidence" value="ECO:0007669"/>
    <property type="project" value="UniProtKB-KW"/>
</dbReference>
<evidence type="ECO:0000313" key="9">
    <source>
        <dbReference type="EMBL" id="OLQ92597.1"/>
    </source>
</evidence>
<sequence length="156" mass="17433">MIKHLRIDHRLLHGQVVYSWLKTIDCNAIIIANDLVSEDETRSKLLMMSAPSDKKTIIRPVEATAKILNDERNEKVKFFVIVETLADAAKLAELVPSVSSINVGSIRKTEGAEAINNAVFLNSEHKDMLRSLAERGVEIEARQIADDVKIDLTTKL</sequence>
<keyword evidence="4" id="KW-0762">Sugar transport</keyword>
<evidence type="ECO:0000256" key="5">
    <source>
        <dbReference type="ARBA" id="ARBA00022679"/>
    </source>
</evidence>
<protein>
    <recommendedName>
        <fullName evidence="8">PTS EIIB type-4 domain-containing protein</fullName>
    </recommendedName>
</protein>
<comment type="caution">
    <text evidence="9">The sequence shown here is derived from an EMBL/GenBank/DDBJ whole genome shotgun (WGS) entry which is preliminary data.</text>
</comment>
<evidence type="ECO:0000256" key="3">
    <source>
        <dbReference type="ARBA" id="ARBA00022490"/>
    </source>
</evidence>
<dbReference type="GO" id="GO:0008982">
    <property type="term" value="F:protein-N(PI)-phosphohistidine-sugar phosphotransferase activity"/>
    <property type="evidence" value="ECO:0007669"/>
    <property type="project" value="InterPro"/>
</dbReference>
<keyword evidence="5" id="KW-0808">Transferase</keyword>
<keyword evidence="3" id="KW-0963">Cytoplasm</keyword>
<evidence type="ECO:0000256" key="7">
    <source>
        <dbReference type="ARBA" id="ARBA00022777"/>
    </source>
</evidence>
<evidence type="ECO:0000259" key="8">
    <source>
        <dbReference type="PROSITE" id="PS51101"/>
    </source>
</evidence>
<dbReference type="Proteomes" id="UP000186313">
    <property type="component" value="Unassembled WGS sequence"/>
</dbReference>
<organism evidence="9 10">
    <name type="scientific">Vibrio panuliri</name>
    <dbReference type="NCBI Taxonomy" id="1381081"/>
    <lineage>
        <taxon>Bacteria</taxon>
        <taxon>Pseudomonadati</taxon>
        <taxon>Pseudomonadota</taxon>
        <taxon>Gammaproteobacteria</taxon>
        <taxon>Vibrionales</taxon>
        <taxon>Vibrionaceae</taxon>
        <taxon>Vibrio</taxon>
    </lineage>
</organism>
<dbReference type="GO" id="GO:0005737">
    <property type="term" value="C:cytoplasm"/>
    <property type="evidence" value="ECO:0007669"/>
    <property type="project" value="UniProtKB-SubCell"/>
</dbReference>
<evidence type="ECO:0000256" key="4">
    <source>
        <dbReference type="ARBA" id="ARBA00022597"/>
    </source>
</evidence>
<dbReference type="RefSeq" id="WP_075706250.1">
    <property type="nucleotide sequence ID" value="NZ_MJMJ01000002.1"/>
</dbReference>
<evidence type="ECO:0000313" key="10">
    <source>
        <dbReference type="Proteomes" id="UP000186313"/>
    </source>
</evidence>
<accession>A0A1Q9HP17</accession>
<keyword evidence="6" id="KW-0598">Phosphotransferase system</keyword>
<dbReference type="STRING" id="1381081.BIY22_14800"/>
<keyword evidence="7" id="KW-0418">Kinase</keyword>
<dbReference type="OrthoDB" id="7065728at2"/>
<dbReference type="GO" id="GO:0016301">
    <property type="term" value="F:kinase activity"/>
    <property type="evidence" value="ECO:0007669"/>
    <property type="project" value="UniProtKB-KW"/>
</dbReference>
<dbReference type="Gene3D" id="3.40.35.10">
    <property type="entry name" value="Phosphotransferase system, sorbose subfamily IIB component"/>
    <property type="match status" value="1"/>
</dbReference>
<reference evidence="9 10" key="1">
    <citation type="submission" date="2016-09" db="EMBL/GenBank/DDBJ databases">
        <title>Genomic Taxonomy of the Vibrionaceae.</title>
        <authorList>
            <person name="Gonzalez-Castillo A."/>
            <person name="Gomez-Gil B."/>
            <person name="Enciso-Ibarra K."/>
        </authorList>
    </citation>
    <scope>NUCLEOTIDE SEQUENCE [LARGE SCALE GENOMIC DNA]</scope>
    <source>
        <strain evidence="9 10">CAIM 703</strain>
    </source>
</reference>
<dbReference type="AlphaFoldDB" id="A0A1Q9HP17"/>
<dbReference type="Pfam" id="PF03830">
    <property type="entry name" value="PTSIIB_sorb"/>
    <property type="match status" value="1"/>
</dbReference>
<feature type="domain" description="PTS EIIB type-4" evidence="8">
    <location>
        <begin position="1"/>
        <end position="156"/>
    </location>
</feature>